<comment type="subcellular location">
    <subcellularLocation>
        <location evidence="7">Cell inner membrane</location>
        <topology evidence="7">Peripheral membrane protein</topology>
    </subcellularLocation>
    <subcellularLocation>
        <location evidence="1">Membrane</location>
    </subcellularLocation>
</comment>
<keyword evidence="6 7" id="KW-0066">ATP synthesis</keyword>
<dbReference type="Proteomes" id="UP000000493">
    <property type="component" value="Chromosome"/>
</dbReference>
<protein>
    <recommendedName>
        <fullName evidence="7">ATP synthase subunit delta</fullName>
    </recommendedName>
    <alternativeName>
        <fullName evidence="7">ATP synthase F(1) sector subunit delta</fullName>
    </alternativeName>
    <alternativeName>
        <fullName evidence="7">F-type ATPase subunit delta</fullName>
        <shortName evidence="7">F-ATPase subunit delta</shortName>
    </alternativeName>
</protein>
<evidence type="ECO:0000256" key="6">
    <source>
        <dbReference type="ARBA" id="ARBA00023310"/>
    </source>
</evidence>
<evidence type="ECO:0000256" key="1">
    <source>
        <dbReference type="ARBA" id="ARBA00004370"/>
    </source>
</evidence>
<dbReference type="InterPro" id="IPR000711">
    <property type="entry name" value="ATPase_OSCP/dsu"/>
</dbReference>
<keyword evidence="9" id="KW-1185">Reference proteome</keyword>
<keyword evidence="5 7" id="KW-0472">Membrane</keyword>
<comment type="function">
    <text evidence="7">F(1)F(0) ATP synthase produces ATP from ADP in the presence of a proton or sodium gradient. F-type ATPases consist of two structural domains, F(1) containing the extramembraneous catalytic core and F(0) containing the membrane proton channel, linked together by a central stalk and a peripheral stalk. During catalysis, ATP synthesis in the catalytic domain of F(1) is coupled via a rotary mechanism of the central stalk subunits to proton translocation.</text>
</comment>
<dbReference type="SUPFAM" id="SSF47928">
    <property type="entry name" value="N-terminal domain of the delta subunit of the F1F0-ATP synthase"/>
    <property type="match status" value="1"/>
</dbReference>
<dbReference type="EMBL" id="CP002859">
    <property type="protein sequence ID" value="AEI46599.1"/>
    <property type="molecule type" value="Genomic_DNA"/>
</dbReference>
<reference evidence="9" key="1">
    <citation type="submission" date="2011-06" db="EMBL/GenBank/DDBJ databases">
        <title>The complete genome of chromosome of Runella slithyformis DSM 19594.</title>
        <authorList>
            <consortium name="US DOE Joint Genome Institute (JGI-PGF)"/>
            <person name="Lucas S."/>
            <person name="Han J."/>
            <person name="Lapidus A."/>
            <person name="Bruce D."/>
            <person name="Goodwin L."/>
            <person name="Pitluck S."/>
            <person name="Peters L."/>
            <person name="Kyrpides N."/>
            <person name="Mavromatis K."/>
            <person name="Ivanova N."/>
            <person name="Ovchinnikova G."/>
            <person name="Zhang X."/>
            <person name="Misra M."/>
            <person name="Detter J.C."/>
            <person name="Tapia R."/>
            <person name="Han C."/>
            <person name="Land M."/>
            <person name="Hauser L."/>
            <person name="Markowitz V."/>
            <person name="Cheng J.-F."/>
            <person name="Hugenholtz P."/>
            <person name="Woyke T."/>
            <person name="Wu D."/>
            <person name="Tindall B."/>
            <person name="Faehrich R."/>
            <person name="Brambilla E."/>
            <person name="Klenk H.-P."/>
            <person name="Eisen J.A."/>
        </authorList>
    </citation>
    <scope>NUCLEOTIDE SEQUENCE [LARGE SCALE GENOMIC DNA]</scope>
    <source>
        <strain evidence="9">ATCC 29530 / DSM 19594 / LMG 11500 / NCIMB 11436 / LSU 4</strain>
    </source>
</reference>
<dbReference type="RefSeq" id="WP_013925924.1">
    <property type="nucleotide sequence ID" value="NC_015703.1"/>
</dbReference>
<evidence type="ECO:0000256" key="5">
    <source>
        <dbReference type="ARBA" id="ARBA00023136"/>
    </source>
</evidence>
<evidence type="ECO:0000313" key="8">
    <source>
        <dbReference type="EMBL" id="AEI46599.1"/>
    </source>
</evidence>
<comment type="function">
    <text evidence="7">This protein is part of the stalk that links CF(0) to CF(1). It either transmits conformational changes from CF(0) to CF(1) or is implicated in proton conduction.</text>
</comment>
<dbReference type="NCBIfam" id="TIGR01145">
    <property type="entry name" value="ATP_synt_delta"/>
    <property type="match status" value="1"/>
</dbReference>
<dbReference type="PANTHER" id="PTHR11910">
    <property type="entry name" value="ATP SYNTHASE DELTA CHAIN"/>
    <property type="match status" value="1"/>
</dbReference>
<dbReference type="Gene3D" id="1.10.520.20">
    <property type="entry name" value="N-terminal domain of the delta subunit of the F1F0-ATP synthase"/>
    <property type="match status" value="1"/>
</dbReference>
<evidence type="ECO:0000256" key="4">
    <source>
        <dbReference type="ARBA" id="ARBA00023065"/>
    </source>
</evidence>
<dbReference type="GO" id="GO:0045259">
    <property type="term" value="C:proton-transporting ATP synthase complex"/>
    <property type="evidence" value="ECO:0007669"/>
    <property type="project" value="UniProtKB-KW"/>
</dbReference>
<keyword evidence="3 7" id="KW-0375">Hydrogen ion transport</keyword>
<keyword evidence="2 7" id="KW-0813">Transport</keyword>
<evidence type="ECO:0000256" key="3">
    <source>
        <dbReference type="ARBA" id="ARBA00022781"/>
    </source>
</evidence>
<reference evidence="8 9" key="2">
    <citation type="journal article" date="2012" name="Stand. Genomic Sci.">
        <title>Complete genome sequence of the aquatic bacterium Runella slithyformis type strain (LSU 4(T)).</title>
        <authorList>
            <person name="Copeland A."/>
            <person name="Zhang X."/>
            <person name="Misra M."/>
            <person name="Lapidus A."/>
            <person name="Nolan M."/>
            <person name="Lucas S."/>
            <person name="Deshpande S."/>
            <person name="Cheng J.F."/>
            <person name="Tapia R."/>
            <person name="Goodwin L.A."/>
            <person name="Pitluck S."/>
            <person name="Liolios K."/>
            <person name="Pagani I."/>
            <person name="Ivanova N."/>
            <person name="Mikhailova N."/>
            <person name="Pati A."/>
            <person name="Chen A."/>
            <person name="Palaniappan K."/>
            <person name="Land M."/>
            <person name="Hauser L."/>
            <person name="Pan C."/>
            <person name="Jeffries C.D."/>
            <person name="Detter J.C."/>
            <person name="Brambilla E.M."/>
            <person name="Rohde M."/>
            <person name="Djao O.D."/>
            <person name="Goker M."/>
            <person name="Sikorski J."/>
            <person name="Tindall B.J."/>
            <person name="Woyke T."/>
            <person name="Bristow J."/>
            <person name="Eisen J.A."/>
            <person name="Markowitz V."/>
            <person name="Hugenholtz P."/>
            <person name="Kyrpides N.C."/>
            <person name="Klenk H.P."/>
            <person name="Mavromatis K."/>
        </authorList>
    </citation>
    <scope>NUCLEOTIDE SEQUENCE [LARGE SCALE GENOMIC DNA]</scope>
    <source>
        <strain evidence="9">ATCC 29530 / DSM 19594 / LMG 11500 / NCIMB 11436 / LSU 4</strain>
    </source>
</reference>
<keyword evidence="7" id="KW-0997">Cell inner membrane</keyword>
<keyword evidence="4 7" id="KW-0406">Ion transport</keyword>
<accession>A0A7U4E3U7</accession>
<dbReference type="AlphaFoldDB" id="A0A7U4E3U7"/>
<evidence type="ECO:0000256" key="7">
    <source>
        <dbReference type="HAMAP-Rule" id="MF_01416"/>
    </source>
</evidence>
<dbReference type="InterPro" id="IPR026015">
    <property type="entry name" value="ATP_synth_OSCP/delta_N_sf"/>
</dbReference>
<dbReference type="PROSITE" id="PS00389">
    <property type="entry name" value="ATPASE_DELTA"/>
    <property type="match status" value="1"/>
</dbReference>
<comment type="similarity">
    <text evidence="7">Belongs to the ATPase delta chain family.</text>
</comment>
<dbReference type="InterPro" id="IPR020781">
    <property type="entry name" value="ATPase_OSCP/d_CS"/>
</dbReference>
<name>A0A7U4E3U7_RUNSL</name>
<evidence type="ECO:0000313" key="9">
    <source>
        <dbReference type="Proteomes" id="UP000000493"/>
    </source>
</evidence>
<dbReference type="PRINTS" id="PR00125">
    <property type="entry name" value="ATPASEDELTA"/>
</dbReference>
<proteinExistence type="inferred from homology"/>
<dbReference type="GO" id="GO:0005886">
    <property type="term" value="C:plasma membrane"/>
    <property type="evidence" value="ECO:0007669"/>
    <property type="project" value="UniProtKB-SubCell"/>
</dbReference>
<organism evidence="8 9">
    <name type="scientific">Runella slithyformis (strain ATCC 29530 / DSM 19594 / LMG 11500 / NCIMB 11436 / LSU 4)</name>
    <dbReference type="NCBI Taxonomy" id="761193"/>
    <lineage>
        <taxon>Bacteria</taxon>
        <taxon>Pseudomonadati</taxon>
        <taxon>Bacteroidota</taxon>
        <taxon>Cytophagia</taxon>
        <taxon>Cytophagales</taxon>
        <taxon>Spirosomataceae</taxon>
        <taxon>Runella</taxon>
    </lineage>
</organism>
<comment type="subunit">
    <text evidence="7">F-type ATPases have 2 components, F(1) - the catalytic core - and F(0) - the membrane proton channel. F(1) has five subunits: alpha(3), beta(3), gamma(1), delta(1), epsilon(1). F(0) has three main subunits: a(1), b(2) and c(10-14). The alpha and beta chains form an alternating ring which encloses part of the gamma chain. F(1) is attached to F(0) by a central stalk formed by the gamma and epsilon chains, while a peripheral stalk is formed by the delta and b chains.</text>
</comment>
<dbReference type="GO" id="GO:0046933">
    <property type="term" value="F:proton-transporting ATP synthase activity, rotational mechanism"/>
    <property type="evidence" value="ECO:0007669"/>
    <property type="project" value="UniProtKB-UniRule"/>
</dbReference>
<dbReference type="KEGG" id="rsi:Runsl_0141"/>
<dbReference type="HAMAP" id="MF_01416">
    <property type="entry name" value="ATP_synth_delta_bact"/>
    <property type="match status" value="1"/>
</dbReference>
<gene>
    <name evidence="7" type="primary">atpH</name>
    <name evidence="8" type="ordered locus">Runsl_0141</name>
</gene>
<keyword evidence="7" id="KW-1003">Cell membrane</keyword>
<evidence type="ECO:0000256" key="2">
    <source>
        <dbReference type="ARBA" id="ARBA00022448"/>
    </source>
</evidence>
<sequence>MSESTVALRYAKSLIDLAQEQNVVDTVYQDMLFFKKTAEENRGLMLALKSPVVRHDKKLAILEGVFKTRVSSTSYTIFTIITKKNREAIMFSIAEEFVKLYDEKKGIVKAIITSSMPLTAPLRNEFMSIVAEATGKTVELEERVDEKLIGGYVLRVGDRQIDASIRTRLNDLKLTLLN</sequence>
<keyword evidence="7" id="KW-0139">CF(1)</keyword>
<dbReference type="Pfam" id="PF00213">
    <property type="entry name" value="OSCP"/>
    <property type="match status" value="1"/>
</dbReference>